<geneLocation type="plasmid" evidence="1 2">
    <name>pPO70-1</name>
</geneLocation>
<reference evidence="1" key="1">
    <citation type="submission" date="2016-06" db="EMBL/GenBank/DDBJ databases">
        <title>Pandoraea oxalativorans DSM 23570 Genome Sequencing.</title>
        <authorList>
            <person name="Ee R."/>
            <person name="Lim Y.-L."/>
            <person name="Yong D."/>
            <person name="Yin W.-F."/>
            <person name="Chan K.-G."/>
        </authorList>
    </citation>
    <scope>NUCLEOTIDE SEQUENCE</scope>
    <source>
        <strain evidence="1">DSM 23570</strain>
        <plasmid evidence="1">pPO70-1</plasmid>
    </source>
</reference>
<accession>A0A0G3IFL5</accession>
<proteinExistence type="predicted"/>
<dbReference type="Proteomes" id="UP000035050">
    <property type="component" value="Plasmid pPO70-1"/>
</dbReference>
<organism evidence="1 2">
    <name type="scientific">Pandoraea oxalativorans</name>
    <dbReference type="NCBI Taxonomy" id="573737"/>
    <lineage>
        <taxon>Bacteria</taxon>
        <taxon>Pseudomonadati</taxon>
        <taxon>Pseudomonadota</taxon>
        <taxon>Betaproteobacteria</taxon>
        <taxon>Burkholderiales</taxon>
        <taxon>Burkholderiaceae</taxon>
        <taxon>Pandoraea</taxon>
    </lineage>
</organism>
<dbReference type="PATRIC" id="fig|573737.6.peg.5546"/>
<evidence type="ECO:0000313" key="2">
    <source>
        <dbReference type="Proteomes" id="UP000035050"/>
    </source>
</evidence>
<keyword evidence="1" id="KW-0614">Plasmid</keyword>
<evidence type="ECO:0000313" key="1">
    <source>
        <dbReference type="EMBL" id="AKK24706.1"/>
    </source>
</evidence>
<gene>
    <name evidence="1" type="ORF">MB84_28210</name>
</gene>
<name>A0A0G3IFL5_9BURK</name>
<dbReference type="EMBL" id="CP011518">
    <property type="protein sequence ID" value="AKK24706.1"/>
    <property type="molecule type" value="Genomic_DNA"/>
</dbReference>
<keyword evidence="2" id="KW-1185">Reference proteome</keyword>
<dbReference type="AlphaFoldDB" id="A0A0G3IFL5"/>
<dbReference type="KEGG" id="pox:MB84_28210"/>
<sequence>MVAIADRAEAALAQLQDDLVEPFPRKAAPMVTGSRLAEICRIDRTRVQYLCTRGNTNGEYPAAMWWETTAAVSFRLRTPSSSFASSVHICDAPKGAAKV</sequence>
<protein>
    <submittedName>
        <fullName evidence="1">Uncharacterized protein</fullName>
    </submittedName>
</protein>